<evidence type="ECO:0000313" key="3">
    <source>
        <dbReference type="Proteomes" id="UP001321786"/>
    </source>
</evidence>
<dbReference type="EMBL" id="AP028654">
    <property type="protein sequence ID" value="BEP28060.1"/>
    <property type="molecule type" value="Genomic_DNA"/>
</dbReference>
<dbReference type="AlphaFoldDB" id="A0AAU9ENM7"/>
<organism evidence="2 3">
    <name type="scientific">Helicovermis profundi</name>
    <dbReference type="NCBI Taxonomy" id="3065157"/>
    <lineage>
        <taxon>Bacteria</taxon>
        <taxon>Bacillati</taxon>
        <taxon>Bacillota</taxon>
        <taxon>Clostridia</taxon>
        <taxon>Helicovermis</taxon>
    </lineage>
</organism>
<keyword evidence="1" id="KW-1133">Transmembrane helix</keyword>
<proteinExistence type="predicted"/>
<keyword evidence="1" id="KW-0472">Membrane</keyword>
<gene>
    <name evidence="2" type="ORF">HLPR_03910</name>
</gene>
<evidence type="ECO:0000313" key="2">
    <source>
        <dbReference type="EMBL" id="BEP28060.1"/>
    </source>
</evidence>
<evidence type="ECO:0008006" key="4">
    <source>
        <dbReference type="Google" id="ProtNLM"/>
    </source>
</evidence>
<sequence length="46" mass="5352">MNNQIIIFILIVFFIILISIQYSINKIIVILKKISDQLSIISMKSK</sequence>
<dbReference type="KEGG" id="hprf:HLPR_03910"/>
<reference evidence="2 3" key="1">
    <citation type="submission" date="2023-08" db="EMBL/GenBank/DDBJ databases">
        <title>Helicovermis profunda gen. nov., sp. nov., a novel mesophilic, fermentative bacterium within the Bacillota from a deep-sea hydrothermal vent chimney.</title>
        <authorList>
            <person name="Miyazaki U."/>
            <person name="Mizutani D."/>
            <person name="Hashimoto Y."/>
            <person name="Tame A."/>
            <person name="Sawayama S."/>
            <person name="Miyazaki J."/>
            <person name="Takai K."/>
            <person name="Nakagawa S."/>
        </authorList>
    </citation>
    <scope>NUCLEOTIDE SEQUENCE [LARGE SCALE GENOMIC DNA]</scope>
    <source>
        <strain evidence="2 3">S502</strain>
    </source>
</reference>
<name>A0AAU9ENM7_9FIRM</name>
<keyword evidence="1" id="KW-0812">Transmembrane</keyword>
<dbReference type="RefSeq" id="WP_338536407.1">
    <property type="nucleotide sequence ID" value="NZ_AP028654.1"/>
</dbReference>
<accession>A0AAU9ENM7</accession>
<keyword evidence="3" id="KW-1185">Reference proteome</keyword>
<protein>
    <recommendedName>
        <fullName evidence="4">ATP synthase F0 subunit 8</fullName>
    </recommendedName>
</protein>
<evidence type="ECO:0000256" key="1">
    <source>
        <dbReference type="SAM" id="Phobius"/>
    </source>
</evidence>
<feature type="transmembrane region" description="Helical" evidence="1">
    <location>
        <begin position="6"/>
        <end position="24"/>
    </location>
</feature>
<dbReference type="Proteomes" id="UP001321786">
    <property type="component" value="Chromosome"/>
</dbReference>